<gene>
    <name evidence="1" type="ordered locus">Sta7437_2540</name>
</gene>
<evidence type="ECO:0008006" key="3">
    <source>
        <dbReference type="Google" id="ProtNLM"/>
    </source>
</evidence>
<dbReference type="Proteomes" id="UP000010473">
    <property type="component" value="Chromosome"/>
</dbReference>
<dbReference type="STRING" id="111780.Sta7437_2540"/>
<dbReference type="KEGG" id="scs:Sta7437_2540"/>
<organism evidence="1 2">
    <name type="scientific">Stanieria cyanosphaera (strain ATCC 29371 / PCC 7437)</name>
    <dbReference type="NCBI Taxonomy" id="111780"/>
    <lineage>
        <taxon>Bacteria</taxon>
        <taxon>Bacillati</taxon>
        <taxon>Cyanobacteriota</taxon>
        <taxon>Cyanophyceae</taxon>
        <taxon>Pleurocapsales</taxon>
        <taxon>Dermocarpellaceae</taxon>
        <taxon>Stanieria</taxon>
    </lineage>
</organism>
<sequence length="153" mass="16192">MLRPTLGDFNSIVCFKGVITGMEEALGEKATAIALISAGRTRGKNLVNELGLSGSNIALADLASKLNHAVGKEGTCLCCVDKIEQDGETIKVYTSETVCSAGEPQGSPRKCTYTMGAIWGAIETIMGKKMQGRHTESVLRGGSHDVFELKVLS</sequence>
<dbReference type="SUPFAM" id="SSF111126">
    <property type="entry name" value="Ligand-binding domain in the NO signalling and Golgi transport"/>
    <property type="match status" value="1"/>
</dbReference>
<dbReference type="eggNOG" id="COG1719">
    <property type="taxonomic scope" value="Bacteria"/>
</dbReference>
<dbReference type="PATRIC" id="fig|111780.3.peg.2642"/>
<accession>K9XU66</accession>
<reference evidence="2" key="1">
    <citation type="journal article" date="2013" name="Proc. Natl. Acad. Sci. U.S.A.">
        <title>Improving the coverage of the cyanobacterial phylum using diversity-driven genome sequencing.</title>
        <authorList>
            <person name="Shih P.M."/>
            <person name="Wu D."/>
            <person name="Latifi A."/>
            <person name="Axen S.D."/>
            <person name="Fewer D.P."/>
            <person name="Talla E."/>
            <person name="Calteau A."/>
            <person name="Cai F."/>
            <person name="Tandeau de Marsac N."/>
            <person name="Rippka R."/>
            <person name="Herdman M."/>
            <person name="Sivonen K."/>
            <person name="Coursin T."/>
            <person name="Laurent T."/>
            <person name="Goodwin L."/>
            <person name="Nolan M."/>
            <person name="Davenport K.W."/>
            <person name="Han C.S."/>
            <person name="Rubin E.M."/>
            <person name="Eisen J.A."/>
            <person name="Woyke T."/>
            <person name="Gugger M."/>
            <person name="Kerfeld C.A."/>
        </authorList>
    </citation>
    <scope>NUCLEOTIDE SEQUENCE [LARGE SCALE GENOMIC DNA]</scope>
    <source>
        <strain evidence="2">ATCC 29371 / PCC 7437</strain>
    </source>
</reference>
<dbReference type="AlphaFoldDB" id="K9XU66"/>
<proteinExistence type="predicted"/>
<evidence type="ECO:0000313" key="2">
    <source>
        <dbReference type="Proteomes" id="UP000010473"/>
    </source>
</evidence>
<dbReference type="InterPro" id="IPR024096">
    <property type="entry name" value="NO_sig/Golgi_transp_ligand-bd"/>
</dbReference>
<protein>
    <recommendedName>
        <fullName evidence="3">Hydrocarbon-binding protein</fullName>
    </recommendedName>
</protein>
<dbReference type="OrthoDB" id="573193at2"/>
<keyword evidence="2" id="KW-1185">Reference proteome</keyword>
<dbReference type="Gene3D" id="3.30.1380.20">
    <property type="entry name" value="Trafficking protein particle complex subunit 3"/>
    <property type="match status" value="1"/>
</dbReference>
<name>K9XU66_STAC7</name>
<dbReference type="HOGENOM" id="CLU_142064_0_0_3"/>
<dbReference type="RefSeq" id="WP_015193741.1">
    <property type="nucleotide sequence ID" value="NC_019748.1"/>
</dbReference>
<evidence type="ECO:0000313" key="1">
    <source>
        <dbReference type="EMBL" id="AFZ36073.1"/>
    </source>
</evidence>
<dbReference type="EMBL" id="CP003653">
    <property type="protein sequence ID" value="AFZ36073.1"/>
    <property type="molecule type" value="Genomic_DNA"/>
</dbReference>